<keyword evidence="2" id="KW-1185">Reference proteome</keyword>
<sequence>MEKDSWDIALVILTGVGALFTGVAAVATAFAARGAFKAADVALDIASRQAEWEQRLSSRRAEVHAGFIYKQIVIVRGFAADMESAANEMVAAARPDNLASSGSQLNAKASQLDASIDAIRPENIAELPEICAADTAVAISDARYTVQLARAVWEKSRSGNSENQATAKRLAGVVKAHCADIQNRLESYLVYARERFGEEY</sequence>
<protein>
    <submittedName>
        <fullName evidence="1">Uncharacterized protein</fullName>
    </submittedName>
</protein>
<dbReference type="Proteomes" id="UP001620405">
    <property type="component" value="Unassembled WGS sequence"/>
</dbReference>
<organism evidence="1 2">
    <name type="scientific">Dyella lipolytica</name>
    <dbReference type="NCBI Taxonomy" id="1867835"/>
    <lineage>
        <taxon>Bacteria</taxon>
        <taxon>Pseudomonadati</taxon>
        <taxon>Pseudomonadota</taxon>
        <taxon>Gammaproteobacteria</taxon>
        <taxon>Lysobacterales</taxon>
        <taxon>Rhodanobacteraceae</taxon>
        <taxon>Dyella</taxon>
    </lineage>
</organism>
<evidence type="ECO:0000313" key="1">
    <source>
        <dbReference type="EMBL" id="MFK2875031.1"/>
    </source>
</evidence>
<comment type="caution">
    <text evidence="1">The sequence shown here is derived from an EMBL/GenBank/DDBJ whole genome shotgun (WGS) entry which is preliminary data.</text>
</comment>
<evidence type="ECO:0000313" key="2">
    <source>
        <dbReference type="Proteomes" id="UP001620405"/>
    </source>
</evidence>
<dbReference type="EMBL" id="JADIKG010000013">
    <property type="protein sequence ID" value="MFK2875031.1"/>
    <property type="molecule type" value="Genomic_DNA"/>
</dbReference>
<name>A0ABW8IYE7_9GAMM</name>
<gene>
    <name evidence="1" type="ORF">ISP13_15930</name>
</gene>
<dbReference type="RefSeq" id="WP_284395991.1">
    <property type="nucleotide sequence ID" value="NZ_BSNQ01000003.1"/>
</dbReference>
<proteinExistence type="predicted"/>
<accession>A0ABW8IYE7</accession>
<reference evidence="1 2" key="1">
    <citation type="submission" date="2020-10" db="EMBL/GenBank/DDBJ databases">
        <title>Phylogeny of dyella-like bacteria.</title>
        <authorList>
            <person name="Fu J."/>
        </authorList>
    </citation>
    <scope>NUCLEOTIDE SEQUENCE [LARGE SCALE GENOMIC DNA]</scope>
    <source>
        <strain evidence="1 2">DHOB07</strain>
    </source>
</reference>